<protein>
    <submittedName>
        <fullName evidence="1">Uncharacterized protein</fullName>
    </submittedName>
</protein>
<organism evidence="1">
    <name type="scientific">marine metagenome</name>
    <dbReference type="NCBI Taxonomy" id="408172"/>
    <lineage>
        <taxon>unclassified sequences</taxon>
        <taxon>metagenomes</taxon>
        <taxon>ecological metagenomes</taxon>
    </lineage>
</organism>
<gene>
    <name evidence="1" type="ORF">METZ01_LOCUS422569</name>
</gene>
<name>A0A382XGJ5_9ZZZZ</name>
<evidence type="ECO:0000313" key="1">
    <source>
        <dbReference type="EMBL" id="SVD69715.1"/>
    </source>
</evidence>
<reference evidence="1" key="1">
    <citation type="submission" date="2018-05" db="EMBL/GenBank/DDBJ databases">
        <authorList>
            <person name="Lanie J.A."/>
            <person name="Ng W.-L."/>
            <person name="Kazmierczak K.M."/>
            <person name="Andrzejewski T.M."/>
            <person name="Davidsen T.M."/>
            <person name="Wayne K.J."/>
            <person name="Tettelin H."/>
            <person name="Glass J.I."/>
            <person name="Rusch D."/>
            <person name="Podicherti R."/>
            <person name="Tsui H.-C.T."/>
            <person name="Winkler M.E."/>
        </authorList>
    </citation>
    <scope>NUCLEOTIDE SEQUENCE</scope>
</reference>
<dbReference type="EMBL" id="UINC01167285">
    <property type="protein sequence ID" value="SVD69715.1"/>
    <property type="molecule type" value="Genomic_DNA"/>
</dbReference>
<proteinExistence type="predicted"/>
<sequence>MVSLPSLLLDFDLDGVPVGEVAVDADYSDVLGAGCGADGEEEGGGEKESDEEALEVYGFHACTIALEADPVKFSD</sequence>
<dbReference type="AlphaFoldDB" id="A0A382XGJ5"/>
<accession>A0A382XGJ5</accession>